<dbReference type="Proteomes" id="UP001519460">
    <property type="component" value="Unassembled WGS sequence"/>
</dbReference>
<dbReference type="AlphaFoldDB" id="A0ABD0JXF4"/>
<proteinExistence type="predicted"/>
<reference evidence="2 3" key="1">
    <citation type="journal article" date="2023" name="Sci. Data">
        <title>Genome assembly of the Korean intertidal mud-creeper Batillaria attramentaria.</title>
        <authorList>
            <person name="Patra A.K."/>
            <person name="Ho P.T."/>
            <person name="Jun S."/>
            <person name="Lee S.J."/>
            <person name="Kim Y."/>
            <person name="Won Y.J."/>
        </authorList>
    </citation>
    <scope>NUCLEOTIDE SEQUENCE [LARGE SCALE GENOMIC DNA]</scope>
    <source>
        <strain evidence="2">Wonlab-2016</strain>
    </source>
</reference>
<comment type="caution">
    <text evidence="2">The sequence shown here is derived from an EMBL/GenBank/DDBJ whole genome shotgun (WGS) entry which is preliminary data.</text>
</comment>
<sequence>MEEQSRARSSTQLQTRLDELTASQQESIRDLREKSERLKSGHDNLTQVLQNDTETLRGLVTEQHTLKEKSKRCEEDYQVCLKLPRVFKTRLAS</sequence>
<evidence type="ECO:0000313" key="3">
    <source>
        <dbReference type="Proteomes" id="UP001519460"/>
    </source>
</evidence>
<keyword evidence="3" id="KW-1185">Reference proteome</keyword>
<evidence type="ECO:0000256" key="1">
    <source>
        <dbReference type="SAM" id="MobiDB-lite"/>
    </source>
</evidence>
<gene>
    <name evidence="2" type="ORF">BaRGS_00029343</name>
</gene>
<name>A0ABD0JXF4_9CAEN</name>
<dbReference type="EMBL" id="JACVVK020000303">
    <property type="protein sequence ID" value="KAK7479426.1"/>
    <property type="molecule type" value="Genomic_DNA"/>
</dbReference>
<feature type="compositionally biased region" description="Polar residues" evidence="1">
    <location>
        <begin position="7"/>
        <end position="26"/>
    </location>
</feature>
<protein>
    <submittedName>
        <fullName evidence="2">Uncharacterized protein</fullName>
    </submittedName>
</protein>
<evidence type="ECO:0000313" key="2">
    <source>
        <dbReference type="EMBL" id="KAK7479426.1"/>
    </source>
</evidence>
<feature type="region of interest" description="Disordered" evidence="1">
    <location>
        <begin position="1"/>
        <end position="30"/>
    </location>
</feature>
<accession>A0ABD0JXF4</accession>
<organism evidence="2 3">
    <name type="scientific">Batillaria attramentaria</name>
    <dbReference type="NCBI Taxonomy" id="370345"/>
    <lineage>
        <taxon>Eukaryota</taxon>
        <taxon>Metazoa</taxon>
        <taxon>Spiralia</taxon>
        <taxon>Lophotrochozoa</taxon>
        <taxon>Mollusca</taxon>
        <taxon>Gastropoda</taxon>
        <taxon>Caenogastropoda</taxon>
        <taxon>Sorbeoconcha</taxon>
        <taxon>Cerithioidea</taxon>
        <taxon>Batillariidae</taxon>
        <taxon>Batillaria</taxon>
    </lineage>
</organism>